<organism evidence="2 3">
    <name type="scientific">Muricoccus vinaceus</name>
    <dbReference type="NCBI Taxonomy" id="424704"/>
    <lineage>
        <taxon>Bacteria</taxon>
        <taxon>Pseudomonadati</taxon>
        <taxon>Pseudomonadota</taxon>
        <taxon>Alphaproteobacteria</taxon>
        <taxon>Acetobacterales</taxon>
        <taxon>Roseomonadaceae</taxon>
        <taxon>Muricoccus</taxon>
    </lineage>
</organism>
<gene>
    <name evidence="2" type="ORF">ACFFIC_27620</name>
</gene>
<dbReference type="RefSeq" id="WP_377056517.1">
    <property type="nucleotide sequence ID" value="NZ_JBHLVZ010000100.1"/>
</dbReference>
<dbReference type="EMBL" id="JBHLVZ010000100">
    <property type="protein sequence ID" value="MFC0389283.1"/>
    <property type="molecule type" value="Genomic_DNA"/>
</dbReference>
<reference evidence="2 3" key="1">
    <citation type="submission" date="2024-09" db="EMBL/GenBank/DDBJ databases">
        <authorList>
            <person name="Sun Q."/>
            <person name="Mori K."/>
        </authorList>
    </citation>
    <scope>NUCLEOTIDE SEQUENCE [LARGE SCALE GENOMIC DNA]</scope>
    <source>
        <strain evidence="2 3">CCM 7468</strain>
    </source>
</reference>
<dbReference type="Proteomes" id="UP001589789">
    <property type="component" value="Unassembled WGS sequence"/>
</dbReference>
<evidence type="ECO:0000256" key="1">
    <source>
        <dbReference type="SAM" id="MobiDB-lite"/>
    </source>
</evidence>
<feature type="region of interest" description="Disordered" evidence="1">
    <location>
        <begin position="1"/>
        <end position="83"/>
    </location>
</feature>
<evidence type="ECO:0000313" key="3">
    <source>
        <dbReference type="Proteomes" id="UP001589789"/>
    </source>
</evidence>
<keyword evidence="3" id="KW-1185">Reference proteome</keyword>
<sequence length="83" mass="9185">HHVKAKCPLDFQKTDSVLKERVPPVKSNQQPPRNFAKQDHRVPDAPKSGSAARRHFGSQAKQRHQGATHLSGKNNHPGPVCPI</sequence>
<name>A0ABV6J069_9PROT</name>
<comment type="caution">
    <text evidence="2">The sequence shown here is derived from an EMBL/GenBank/DDBJ whole genome shotgun (WGS) entry which is preliminary data.</text>
</comment>
<accession>A0ABV6J069</accession>
<feature type="non-terminal residue" evidence="2">
    <location>
        <position position="1"/>
    </location>
</feature>
<feature type="compositionally biased region" description="Basic and acidic residues" evidence="1">
    <location>
        <begin position="12"/>
        <end position="23"/>
    </location>
</feature>
<evidence type="ECO:0000313" key="2">
    <source>
        <dbReference type="EMBL" id="MFC0389283.1"/>
    </source>
</evidence>
<feature type="compositionally biased region" description="Basic residues" evidence="1">
    <location>
        <begin position="52"/>
        <end position="66"/>
    </location>
</feature>
<protein>
    <submittedName>
        <fullName evidence="2">Uncharacterized protein</fullName>
    </submittedName>
</protein>
<proteinExistence type="predicted"/>